<dbReference type="AlphaFoldDB" id="A0A4P9X480"/>
<comment type="similarity">
    <text evidence="1">Belongs to the HEM-1/HEM-2 family.</text>
</comment>
<dbReference type="OrthoDB" id="548214at2759"/>
<dbReference type="Pfam" id="PF09735">
    <property type="entry name" value="Nckap1"/>
    <property type="match status" value="1"/>
</dbReference>
<name>A0A4P9X480_9FUNG</name>
<evidence type="ECO:0008006" key="4">
    <source>
        <dbReference type="Google" id="ProtNLM"/>
    </source>
</evidence>
<gene>
    <name evidence="2" type="ORF">CXG81DRAFT_13916</name>
</gene>
<dbReference type="EMBL" id="ML014251">
    <property type="protein sequence ID" value="RKO99863.1"/>
    <property type="molecule type" value="Genomic_DNA"/>
</dbReference>
<organism evidence="2 3">
    <name type="scientific">Caulochytrium protostelioides</name>
    <dbReference type="NCBI Taxonomy" id="1555241"/>
    <lineage>
        <taxon>Eukaryota</taxon>
        <taxon>Fungi</taxon>
        <taxon>Fungi incertae sedis</taxon>
        <taxon>Chytridiomycota</taxon>
        <taxon>Chytridiomycota incertae sedis</taxon>
        <taxon>Chytridiomycetes</taxon>
        <taxon>Caulochytriales</taxon>
        <taxon>Caulochytriaceae</taxon>
        <taxon>Caulochytrium</taxon>
    </lineage>
</organism>
<dbReference type="GO" id="GO:0000902">
    <property type="term" value="P:cell morphogenesis"/>
    <property type="evidence" value="ECO:0007669"/>
    <property type="project" value="TreeGrafter"/>
</dbReference>
<feature type="non-terminal residue" evidence="2">
    <location>
        <position position="1155"/>
    </location>
</feature>
<keyword evidence="3" id="KW-1185">Reference proteome</keyword>
<dbReference type="STRING" id="1555241.A0A4P9X480"/>
<evidence type="ECO:0000313" key="2">
    <source>
        <dbReference type="EMBL" id="RKO99863.1"/>
    </source>
</evidence>
<dbReference type="GO" id="GO:0031209">
    <property type="term" value="C:SCAR complex"/>
    <property type="evidence" value="ECO:0007669"/>
    <property type="project" value="TreeGrafter"/>
</dbReference>
<dbReference type="GO" id="GO:0030031">
    <property type="term" value="P:cell projection assembly"/>
    <property type="evidence" value="ECO:0007669"/>
    <property type="project" value="TreeGrafter"/>
</dbReference>
<dbReference type="PANTHER" id="PTHR12093:SF10">
    <property type="entry name" value="MEMBRANE-ASSOCIATED PROTEIN HEM"/>
    <property type="match status" value="1"/>
</dbReference>
<dbReference type="GO" id="GO:0016477">
    <property type="term" value="P:cell migration"/>
    <property type="evidence" value="ECO:0007669"/>
    <property type="project" value="TreeGrafter"/>
</dbReference>
<dbReference type="InterPro" id="IPR019137">
    <property type="entry name" value="Nck-associated_protein-1"/>
</dbReference>
<sequence>MSLEMNKWAEHGHLLHEHARHLHGALYCAQRLLDSPGTGGVVHHDLHYRSVRPDVLFTTVGGEPLMLDAGQTREPTFAKPRLLTDPLFSGVVKALTKKFPDLQDVAKAKDFPAFSAHHEELMVELKPFYEMLVDTAEFLETSVAHLLQVNGFVNWSAETTYDLAVSFMHAVNDYMIAVYLLANVPNVKAIVGGYAKCVGIGYGSPDIQFGRLARMISSVERPQAYLVDALSQVAPRIASTMMDLKPLLDFRIATSANTFRLTGILALIPELLGIKAAETTERQLLGLADCRSLFQFMILGTLAAPTEIAHVPALADLVRTAVGYAYNLPLVRNQMLPIVPELELMAKAHSKTSKFKNSVVEVLANQAACNQFHKERRAYLVLQLRQIHHLCSEPSLIAQKLPIIVAAMGFAREEVMWYFAHGDLEQTQRKRSKKDTRAFDLTVIELLWLVMQIRRVIVAHEARIKEGLAAEVASTTAPHATAVLEGMFGTIDANDADPASALVRAIMVTLEKLRSGHVAPLASTKALAALRLDWQRLQVMAILPSSQMSTAYLPELGRVMGVLCSKSLWFDRFHATLDHYTRFAELCFYQTSLQEHLRDAIENEAPQMRFLAVLGRVGEHFSANASALWPGEMVELNAQTQAYFGEILTVIGTFAAQHAHQLALLTMQNQTQVHARESHVPTSGAALPAVTAATAAGMVGTGAGEDVLLRPGHESSFHTALPEVQQLQRTRHALTSLVHALVDGGNAPLRAGDVAFRPASYLIAELETLFRGWLSANLFRTTDPAEFQSGYVAGSKVADKITPDDGCSFDMKRPSLYLAELRGYLAAVRALDALLDLDVTAYLRQVYLDESSLQRAMLYTEQQRIPLCLPMVVPYGKKLPSARTKLAASNPPPTTQPLLVTLMQWYTEFAGTKSGGTNIVFSPARQCFISRGVLGGAHFRAEHYTDRAELTALCTLIGPLGVKFMDEKLVRMVAQLGAGVKESLTANAELLTQLHTCWENETRAADVLKKLRGPAELARRLVALGFLLSFRTLLSDALAATVDQRCGFIAQTILRAEDATYASPAVLNERPSVARAVSAQANLVGRVDRMDCNVRWALNSLVHSLQSDASVWTLLPIALAATVHHIAGEDPSVYHDDLEAYENNNHTLALAYTTL</sequence>
<dbReference type="PANTHER" id="PTHR12093">
    <property type="entry name" value="NCK-ASSOCIATED PROTEIN 1"/>
    <property type="match status" value="1"/>
</dbReference>
<dbReference type="GO" id="GO:0030866">
    <property type="term" value="P:cortical actin cytoskeleton organization"/>
    <property type="evidence" value="ECO:0007669"/>
    <property type="project" value="TreeGrafter"/>
</dbReference>
<reference evidence="3" key="1">
    <citation type="journal article" date="2018" name="Nat. Microbiol.">
        <title>Leveraging single-cell genomics to expand the fungal tree of life.</title>
        <authorList>
            <person name="Ahrendt S.R."/>
            <person name="Quandt C.A."/>
            <person name="Ciobanu D."/>
            <person name="Clum A."/>
            <person name="Salamov A."/>
            <person name="Andreopoulos B."/>
            <person name="Cheng J.F."/>
            <person name="Woyke T."/>
            <person name="Pelin A."/>
            <person name="Henrissat B."/>
            <person name="Reynolds N.K."/>
            <person name="Benny G.L."/>
            <person name="Smith M.E."/>
            <person name="James T.Y."/>
            <person name="Grigoriev I.V."/>
        </authorList>
    </citation>
    <scope>NUCLEOTIDE SEQUENCE [LARGE SCALE GENOMIC DNA]</scope>
    <source>
        <strain evidence="3">ATCC 52028</strain>
    </source>
</reference>
<protein>
    <recommendedName>
        <fullName evidence="4">CYRIA/CYRIB Rac1 binding domain-containing protein</fullName>
    </recommendedName>
</protein>
<accession>A0A4P9X480</accession>
<dbReference type="Proteomes" id="UP000274922">
    <property type="component" value="Unassembled WGS sequence"/>
</dbReference>
<proteinExistence type="inferred from homology"/>
<evidence type="ECO:0000256" key="1">
    <source>
        <dbReference type="ARBA" id="ARBA00037947"/>
    </source>
</evidence>
<evidence type="ECO:0000313" key="3">
    <source>
        <dbReference type="Proteomes" id="UP000274922"/>
    </source>
</evidence>